<organism evidence="9 10">
    <name type="scientific">Gracilibacillus salitolerans</name>
    <dbReference type="NCBI Taxonomy" id="2663022"/>
    <lineage>
        <taxon>Bacteria</taxon>
        <taxon>Bacillati</taxon>
        <taxon>Bacillota</taxon>
        <taxon>Bacilli</taxon>
        <taxon>Bacillales</taxon>
        <taxon>Bacillaceae</taxon>
        <taxon>Gracilibacillus</taxon>
    </lineage>
</organism>
<dbReference type="GO" id="GO:0055085">
    <property type="term" value="P:transmembrane transport"/>
    <property type="evidence" value="ECO:0007669"/>
    <property type="project" value="InterPro"/>
</dbReference>
<dbReference type="Pfam" id="PF00528">
    <property type="entry name" value="BPD_transp_1"/>
    <property type="match status" value="1"/>
</dbReference>
<keyword evidence="4 7" id="KW-0812">Transmembrane</keyword>
<dbReference type="Gene3D" id="1.10.3720.10">
    <property type="entry name" value="MetI-like"/>
    <property type="match status" value="1"/>
</dbReference>
<comment type="similarity">
    <text evidence="7">Belongs to the binding-protein-dependent transport system permease family.</text>
</comment>
<dbReference type="GO" id="GO:0005886">
    <property type="term" value="C:plasma membrane"/>
    <property type="evidence" value="ECO:0007669"/>
    <property type="project" value="UniProtKB-SubCell"/>
</dbReference>
<feature type="domain" description="ABC transmembrane type-1" evidence="8">
    <location>
        <begin position="77"/>
        <end position="282"/>
    </location>
</feature>
<gene>
    <name evidence="9" type="ORF">GI584_05660</name>
</gene>
<accession>A0A5Q2TFF7</accession>
<feature type="transmembrane region" description="Helical" evidence="7">
    <location>
        <begin position="81"/>
        <end position="100"/>
    </location>
</feature>
<dbReference type="RefSeq" id="WP_153790557.1">
    <property type="nucleotide sequence ID" value="NZ_CP045915.1"/>
</dbReference>
<evidence type="ECO:0000256" key="5">
    <source>
        <dbReference type="ARBA" id="ARBA00022989"/>
    </source>
</evidence>
<evidence type="ECO:0000256" key="4">
    <source>
        <dbReference type="ARBA" id="ARBA00022692"/>
    </source>
</evidence>
<dbReference type="InterPro" id="IPR035906">
    <property type="entry name" value="MetI-like_sf"/>
</dbReference>
<evidence type="ECO:0000313" key="10">
    <source>
        <dbReference type="Proteomes" id="UP000339690"/>
    </source>
</evidence>
<evidence type="ECO:0000256" key="1">
    <source>
        <dbReference type="ARBA" id="ARBA00004651"/>
    </source>
</evidence>
<dbReference type="CDD" id="cd06261">
    <property type="entry name" value="TM_PBP2"/>
    <property type="match status" value="1"/>
</dbReference>
<feature type="transmembrane region" description="Helical" evidence="7">
    <location>
        <begin position="139"/>
        <end position="158"/>
    </location>
</feature>
<dbReference type="InterPro" id="IPR000515">
    <property type="entry name" value="MetI-like"/>
</dbReference>
<dbReference type="EMBL" id="CP045915">
    <property type="protein sequence ID" value="QGH33534.1"/>
    <property type="molecule type" value="Genomic_DNA"/>
</dbReference>
<dbReference type="AlphaFoldDB" id="A0A5Q2TFF7"/>
<evidence type="ECO:0000256" key="3">
    <source>
        <dbReference type="ARBA" id="ARBA00022475"/>
    </source>
</evidence>
<dbReference type="PANTHER" id="PTHR43744:SF9">
    <property type="entry name" value="POLYGALACTURONAN_RHAMNOGALACTURONAN TRANSPORT SYSTEM PERMEASE PROTEIN YTCP"/>
    <property type="match status" value="1"/>
</dbReference>
<evidence type="ECO:0000256" key="2">
    <source>
        <dbReference type="ARBA" id="ARBA00022448"/>
    </source>
</evidence>
<reference evidence="9 10" key="1">
    <citation type="submission" date="2019-11" db="EMBL/GenBank/DDBJ databases">
        <title>Gracilibacillus salitolerans sp. nov., a moderate halophile isolated from a saline soil in northwest China.</title>
        <authorList>
            <person name="Gan L."/>
        </authorList>
    </citation>
    <scope>NUCLEOTIDE SEQUENCE [LARGE SCALE GENOMIC DNA]</scope>
    <source>
        <strain evidence="9 10">SCU50</strain>
    </source>
</reference>
<evidence type="ECO:0000313" key="9">
    <source>
        <dbReference type="EMBL" id="QGH33534.1"/>
    </source>
</evidence>
<feature type="transmembrane region" description="Helical" evidence="7">
    <location>
        <begin position="263"/>
        <end position="282"/>
    </location>
</feature>
<evidence type="ECO:0000256" key="6">
    <source>
        <dbReference type="ARBA" id="ARBA00023136"/>
    </source>
</evidence>
<dbReference type="PANTHER" id="PTHR43744">
    <property type="entry name" value="ABC TRANSPORTER PERMEASE PROTEIN MG189-RELATED-RELATED"/>
    <property type="match status" value="1"/>
</dbReference>
<name>A0A5Q2TFF7_9BACI</name>
<keyword evidence="3" id="KW-1003">Cell membrane</keyword>
<dbReference type="SUPFAM" id="SSF161098">
    <property type="entry name" value="MetI-like"/>
    <property type="match status" value="1"/>
</dbReference>
<keyword evidence="10" id="KW-1185">Reference proteome</keyword>
<evidence type="ECO:0000259" key="8">
    <source>
        <dbReference type="PROSITE" id="PS50928"/>
    </source>
</evidence>
<sequence>MIQSSSKISDGKMFDIVVVLISAVILVIVLYPLLFVLSASFSDPAKVMNGEMWLFPVDFNLDAYAEIFKNNEIWIGYRNTIIYTTLGTIINIGLTTLAAYPLSRRDLPGRNLMMFMITFTMFFHGGLIPTYLIVQNLGMIDTIWAMVIPNAIATYNLIVMRTYFQTSIPWELQEAAMIDGCSNIKLLFKIILPLSKPIIAVLVLFYAVAHWNAFFNALIYLRDDALYPLQLILRQILLVNQLGGTDAAGQFGMDEKILLGQSVKYALVVVASVPVLIMYPFVQKHFVKGVMIGSIKG</sequence>
<keyword evidence="2 7" id="KW-0813">Transport</keyword>
<dbReference type="KEGG" id="grc:GI584_05660"/>
<evidence type="ECO:0000256" key="7">
    <source>
        <dbReference type="RuleBase" id="RU363032"/>
    </source>
</evidence>
<feature type="transmembrane region" description="Helical" evidence="7">
    <location>
        <begin position="198"/>
        <end position="221"/>
    </location>
</feature>
<feature type="transmembrane region" description="Helical" evidence="7">
    <location>
        <begin position="12"/>
        <end position="34"/>
    </location>
</feature>
<protein>
    <submittedName>
        <fullName evidence="9">ABC transporter permease subunit</fullName>
    </submittedName>
</protein>
<dbReference type="PROSITE" id="PS50928">
    <property type="entry name" value="ABC_TM1"/>
    <property type="match status" value="1"/>
</dbReference>
<dbReference type="Proteomes" id="UP000339690">
    <property type="component" value="Chromosome"/>
</dbReference>
<keyword evidence="6 7" id="KW-0472">Membrane</keyword>
<comment type="subcellular location">
    <subcellularLocation>
        <location evidence="1 7">Cell membrane</location>
        <topology evidence="1 7">Multi-pass membrane protein</topology>
    </subcellularLocation>
</comment>
<feature type="transmembrane region" description="Helical" evidence="7">
    <location>
        <begin position="112"/>
        <end position="133"/>
    </location>
</feature>
<proteinExistence type="inferred from homology"/>
<keyword evidence="5 7" id="KW-1133">Transmembrane helix</keyword>